<keyword evidence="2" id="KW-1185">Reference proteome</keyword>
<gene>
    <name evidence="1" type="ORF">E2C01_091574</name>
</gene>
<reference evidence="1 2" key="1">
    <citation type="submission" date="2019-05" db="EMBL/GenBank/DDBJ databases">
        <title>Another draft genome of Portunus trituberculatus and its Hox gene families provides insights of decapod evolution.</title>
        <authorList>
            <person name="Jeong J.-H."/>
            <person name="Song I."/>
            <person name="Kim S."/>
            <person name="Choi T."/>
            <person name="Kim D."/>
            <person name="Ryu S."/>
            <person name="Kim W."/>
        </authorList>
    </citation>
    <scope>NUCLEOTIDE SEQUENCE [LARGE SCALE GENOMIC DNA]</scope>
    <source>
        <tissue evidence="1">Muscle</tissue>
    </source>
</reference>
<organism evidence="1 2">
    <name type="scientific">Portunus trituberculatus</name>
    <name type="common">Swimming crab</name>
    <name type="synonym">Neptunus trituberculatus</name>
    <dbReference type="NCBI Taxonomy" id="210409"/>
    <lineage>
        <taxon>Eukaryota</taxon>
        <taxon>Metazoa</taxon>
        <taxon>Ecdysozoa</taxon>
        <taxon>Arthropoda</taxon>
        <taxon>Crustacea</taxon>
        <taxon>Multicrustacea</taxon>
        <taxon>Malacostraca</taxon>
        <taxon>Eumalacostraca</taxon>
        <taxon>Eucarida</taxon>
        <taxon>Decapoda</taxon>
        <taxon>Pleocyemata</taxon>
        <taxon>Brachyura</taxon>
        <taxon>Eubrachyura</taxon>
        <taxon>Portunoidea</taxon>
        <taxon>Portunidae</taxon>
        <taxon>Portuninae</taxon>
        <taxon>Portunus</taxon>
    </lineage>
</organism>
<dbReference type="EMBL" id="VSRR010105507">
    <property type="protein sequence ID" value="MPC96322.1"/>
    <property type="molecule type" value="Genomic_DNA"/>
</dbReference>
<dbReference type="AlphaFoldDB" id="A0A5B7JJD9"/>
<dbReference type="Proteomes" id="UP000324222">
    <property type="component" value="Unassembled WGS sequence"/>
</dbReference>
<sequence length="34" mass="3467">MSSSSDDAEAVIALLGVPEESAEKEVSVDTSLAE</sequence>
<protein>
    <submittedName>
        <fullName evidence="1">Uncharacterized protein</fullName>
    </submittedName>
</protein>
<accession>A0A5B7JJD9</accession>
<name>A0A5B7JJD9_PORTR</name>
<evidence type="ECO:0000313" key="2">
    <source>
        <dbReference type="Proteomes" id="UP000324222"/>
    </source>
</evidence>
<comment type="caution">
    <text evidence="1">The sequence shown here is derived from an EMBL/GenBank/DDBJ whole genome shotgun (WGS) entry which is preliminary data.</text>
</comment>
<proteinExistence type="predicted"/>
<evidence type="ECO:0000313" key="1">
    <source>
        <dbReference type="EMBL" id="MPC96322.1"/>
    </source>
</evidence>